<keyword evidence="7" id="KW-0223">Dioxygenase</keyword>
<accession>A0A8S0UUV9</accession>
<dbReference type="PANTHER" id="PTHR10694">
    <property type="entry name" value="LYSINE-SPECIFIC DEMETHYLASE"/>
    <property type="match status" value="1"/>
</dbReference>
<gene>
    <name evidence="21" type="ORF">OLEA9_A011956</name>
</gene>
<evidence type="ECO:0000256" key="10">
    <source>
        <dbReference type="ARBA" id="ARBA00023015"/>
    </source>
</evidence>
<keyword evidence="17" id="KW-0472">Membrane</keyword>
<dbReference type="Pfam" id="PF02373">
    <property type="entry name" value="JmjC"/>
    <property type="match status" value="1"/>
</dbReference>
<evidence type="ECO:0000256" key="9">
    <source>
        <dbReference type="ARBA" id="ARBA00023004"/>
    </source>
</evidence>
<evidence type="ECO:0000256" key="2">
    <source>
        <dbReference type="ARBA" id="ARBA00022723"/>
    </source>
</evidence>
<feature type="domain" description="C2H2-type" evidence="18">
    <location>
        <begin position="1328"/>
        <end position="1357"/>
    </location>
</feature>
<dbReference type="PANTHER" id="PTHR10694:SF45">
    <property type="entry name" value="LYSINE-SPECIFIC DEMETHYLASE ELF6"/>
    <property type="match status" value="1"/>
</dbReference>
<evidence type="ECO:0000259" key="20">
    <source>
        <dbReference type="PROSITE" id="PS51184"/>
    </source>
</evidence>
<comment type="similarity">
    <text evidence="1">Belongs to the JHDM3 histone demethylase family.</text>
</comment>
<evidence type="ECO:0000256" key="17">
    <source>
        <dbReference type="SAM" id="Phobius"/>
    </source>
</evidence>
<sequence>MKDVELPKWLKGLPMAPEFRPTDTEFADPIAYISKIEKEASAFGICKIIPPLPKPSKKYVLYNLNKSLSKCPELGSDLNLITKSKTDNADKGNHNVNESRAVFTTRHQELGSEKGRRVKGVRDQIFGAQKQVWQSGEVYTLEQFEAKSKNFAKGLFGMVKEVNPLIVEAMFWKVSSAEKPLYVEYANDVPGSGFAEPVGSLRQFYRRKRRRRKRKSFDRNNLGSSDSKDDHVDALNSGSIDKVSDNQKDIGSCKETASNSLPSMQSHQAESFSGHKDLNCIGEMEGTAGWKLSNSPWNLQVIARSAGSLTRFMPDDIPGVTSPMVYVGMLFSWFAWHVEDHELHSLNFLHMGAPKTWYAVPGDYAFNFEEVIRLYGYGGNTDRLAALTLLGEKTTVLSPEVIVASNIPCCRLVQYPGEFVVTFPRAYHIGFSHGFNCGEAANFGTPEWLAIAKEAAVRRAAMNYLPMLSHQQLLYLLTMSFISRSGIINDLLSCSSLNFCITLLTFFGSKLVIEILFLFHLRHSIVYEDINESMPLSVFLNLFMGKLLVYYLFIYSCLEFLFSINGSSATMEKLKRGLLVVVFFIIKPRELSVNSCFIFDNSSMALSLILFLLCAKGSVSNLSDLTYPNGSSSVVESSQCIHSPVEQSPISDHTSSSKYDAASSKVKTATGWNISGGFEKPRMFCLEHAIEIEGLLSTKGGANVLVICHSDFKKINAHTAAIAEEISAPFNYNDIPLDGASQEDLYLIDIAIDREEQTGCIEDWTSQMSINLQHCVKVKKNFPSKNVKHLLTLGGLLSGATPDLNSSSFYWKSRKLRTKRHLKHPLVSKPSDGLKITKEEDDLRSKLEHQTARKEVEVIQYSRRKYKSHNSAKVNEPPKDSNDCVLQNVPAAYNVDQKKEAKRTAESIHVGLENIEQTNPGLSTLASGGQSEYECIKFSQAGGCEYSLPSQCANSFISAMPVVENVAAQTVLCSSDELIVKETVCSTTWHVPELQHEIKVGDENFEKNKRCYLDDSNCSSAAEAGRCHSGNFSGSVVSAQGNRKNVNVREKHILKETENEVSDTLNCQGHNKVHRGADNKEKAVPQVLDTLNCVGHNKVHGDADNKEKAAPVGQQEIQTDGDNKDTDVSMGRLEIQKGGDNLEKAVFECRQVNQSDRDNQNKAVSIGTGLVEEFTSTSVEELHVASNIYAAMASYGDNDMDVSLLEQREPNYSKCTSVQPEPTAESGRKRKREIDLLTQDQLQVGGFIISPCESLRPRVRKDASVSGTDFRKPVEEKLPLTKARRKASADSLPHKDKKEHETRPHKCELEGCRMSFKTKAELLLHKRNQCPVDGCRKKFNSHKYAVQHQRVHDDDRPLKCPWKGCTMSFKWAWARTEHLRVHTGERPYVCKVEGCGLTFRFVSDFSRHRRKTGHQVKIS</sequence>
<feature type="compositionally biased region" description="Basic and acidic residues" evidence="16">
    <location>
        <begin position="1269"/>
        <end position="1279"/>
    </location>
</feature>
<evidence type="ECO:0000256" key="15">
    <source>
        <dbReference type="PROSITE-ProRule" id="PRU00042"/>
    </source>
</evidence>
<dbReference type="GO" id="GO:0005634">
    <property type="term" value="C:nucleus"/>
    <property type="evidence" value="ECO:0007669"/>
    <property type="project" value="TreeGrafter"/>
</dbReference>
<keyword evidence="17" id="KW-0812">Transmembrane</keyword>
<feature type="compositionally biased region" description="Basic and acidic residues" evidence="16">
    <location>
        <begin position="1292"/>
        <end position="1302"/>
    </location>
</feature>
<feature type="compositionally biased region" description="Polar residues" evidence="16">
    <location>
        <begin position="255"/>
        <end position="268"/>
    </location>
</feature>
<dbReference type="GO" id="GO:0009741">
    <property type="term" value="P:response to brassinosteroid"/>
    <property type="evidence" value="ECO:0007669"/>
    <property type="project" value="UniProtKB-ARBA"/>
</dbReference>
<evidence type="ECO:0000256" key="12">
    <source>
        <dbReference type="ARBA" id="ARBA00023242"/>
    </source>
</evidence>
<dbReference type="GO" id="GO:0010628">
    <property type="term" value="P:positive regulation of gene expression"/>
    <property type="evidence" value="ECO:0007669"/>
    <property type="project" value="UniProtKB-ARBA"/>
</dbReference>
<evidence type="ECO:0000259" key="19">
    <source>
        <dbReference type="PROSITE" id="PS51183"/>
    </source>
</evidence>
<dbReference type="PROSITE" id="PS51184">
    <property type="entry name" value="JMJC"/>
    <property type="match status" value="1"/>
</dbReference>
<dbReference type="SMART" id="SM00545">
    <property type="entry name" value="JmjN"/>
    <property type="match status" value="1"/>
</dbReference>
<dbReference type="PROSITE" id="PS51183">
    <property type="entry name" value="JMJN"/>
    <property type="match status" value="1"/>
</dbReference>
<keyword evidence="11" id="KW-0804">Transcription</keyword>
<dbReference type="SMART" id="SM00558">
    <property type="entry name" value="JmjC"/>
    <property type="match status" value="1"/>
</dbReference>
<feature type="domain" description="C2H2-type" evidence="18">
    <location>
        <begin position="1358"/>
        <end position="1387"/>
    </location>
</feature>
<dbReference type="GO" id="GO:0034647">
    <property type="term" value="F:histone H3K4me/H3K4me2/H3K4me3 demethylase activity"/>
    <property type="evidence" value="ECO:0007669"/>
    <property type="project" value="TreeGrafter"/>
</dbReference>
<dbReference type="GO" id="GO:0048580">
    <property type="term" value="P:regulation of post-embryonic development"/>
    <property type="evidence" value="ECO:0007669"/>
    <property type="project" value="UniProtKB-ARBA"/>
</dbReference>
<organism evidence="21 22">
    <name type="scientific">Olea europaea subsp. europaea</name>
    <dbReference type="NCBI Taxonomy" id="158383"/>
    <lineage>
        <taxon>Eukaryota</taxon>
        <taxon>Viridiplantae</taxon>
        <taxon>Streptophyta</taxon>
        <taxon>Embryophyta</taxon>
        <taxon>Tracheophyta</taxon>
        <taxon>Spermatophyta</taxon>
        <taxon>Magnoliopsida</taxon>
        <taxon>eudicotyledons</taxon>
        <taxon>Gunneridae</taxon>
        <taxon>Pentapetalae</taxon>
        <taxon>asterids</taxon>
        <taxon>lamiids</taxon>
        <taxon>Lamiales</taxon>
        <taxon>Oleaceae</taxon>
        <taxon>Oleeae</taxon>
        <taxon>Olea</taxon>
    </lineage>
</organism>
<dbReference type="Gramene" id="OE9A011956T1">
    <property type="protein sequence ID" value="OE9A011956C1"/>
    <property type="gene ID" value="OE9A011956"/>
</dbReference>
<comment type="catalytic activity">
    <reaction evidence="13">
        <text>N(6),N(6)-dimethyl-L-lysyl(27)-[histone H3] + 2-oxoglutarate + O2 = N(6)-methyl-L-lysyl(27)-[histone H3] + formaldehyde + succinate + CO2</text>
        <dbReference type="Rhea" id="RHEA:60232"/>
        <dbReference type="Rhea" id="RHEA-COMP:15539"/>
        <dbReference type="Rhea" id="RHEA-COMP:15544"/>
        <dbReference type="ChEBI" id="CHEBI:15379"/>
        <dbReference type="ChEBI" id="CHEBI:16526"/>
        <dbReference type="ChEBI" id="CHEBI:16810"/>
        <dbReference type="ChEBI" id="CHEBI:16842"/>
        <dbReference type="ChEBI" id="CHEBI:30031"/>
        <dbReference type="ChEBI" id="CHEBI:61929"/>
        <dbReference type="ChEBI" id="CHEBI:61976"/>
    </reaction>
    <physiologicalReaction direction="left-to-right" evidence="13">
        <dbReference type="Rhea" id="RHEA:60233"/>
    </physiologicalReaction>
</comment>
<dbReference type="Proteomes" id="UP000594638">
    <property type="component" value="Unassembled WGS sequence"/>
</dbReference>
<protein>
    <submittedName>
        <fullName evidence="21">Probable lysine-specific demethylase ELF6</fullName>
    </submittedName>
</protein>
<evidence type="ECO:0000256" key="13">
    <source>
        <dbReference type="ARBA" id="ARBA00050682"/>
    </source>
</evidence>
<evidence type="ECO:0000256" key="4">
    <source>
        <dbReference type="ARBA" id="ARBA00022771"/>
    </source>
</evidence>
<feature type="region of interest" description="Disordered" evidence="16">
    <location>
        <begin position="211"/>
        <end position="268"/>
    </location>
</feature>
<feature type="compositionally biased region" description="Basic and acidic residues" evidence="16">
    <location>
        <begin position="1100"/>
        <end position="1109"/>
    </location>
</feature>
<dbReference type="InterPro" id="IPR013087">
    <property type="entry name" value="Znf_C2H2_type"/>
</dbReference>
<evidence type="ECO:0000256" key="14">
    <source>
        <dbReference type="ARBA" id="ARBA00051751"/>
    </source>
</evidence>
<keyword evidence="12" id="KW-0539">Nucleus</keyword>
<dbReference type="SUPFAM" id="SSF57667">
    <property type="entry name" value="beta-beta-alpha zinc fingers"/>
    <property type="match status" value="2"/>
</dbReference>
<comment type="caution">
    <text evidence="21">The sequence shown here is derived from an EMBL/GenBank/DDBJ whole genome shotgun (WGS) entry which is preliminary data.</text>
</comment>
<feature type="region of interest" description="Disordered" evidence="16">
    <location>
        <begin position="1212"/>
        <end position="1231"/>
    </location>
</feature>
<evidence type="ECO:0000256" key="7">
    <source>
        <dbReference type="ARBA" id="ARBA00022964"/>
    </source>
</evidence>
<comment type="catalytic activity">
    <reaction evidence="14">
        <text>N(6),N(6),N(6)-trimethyl-L-lysyl(27)-[histone H3] + 2-oxoglutarate + O2 = N(6),N(6)-dimethyl-L-lysyl(27)-[histone H3] + formaldehyde + succinate + CO2</text>
        <dbReference type="Rhea" id="RHEA:60228"/>
        <dbReference type="Rhea" id="RHEA-COMP:15535"/>
        <dbReference type="Rhea" id="RHEA-COMP:15539"/>
        <dbReference type="ChEBI" id="CHEBI:15379"/>
        <dbReference type="ChEBI" id="CHEBI:16526"/>
        <dbReference type="ChEBI" id="CHEBI:16810"/>
        <dbReference type="ChEBI" id="CHEBI:16842"/>
        <dbReference type="ChEBI" id="CHEBI:30031"/>
        <dbReference type="ChEBI" id="CHEBI:61961"/>
        <dbReference type="ChEBI" id="CHEBI:61976"/>
    </reaction>
    <physiologicalReaction direction="left-to-right" evidence="14">
        <dbReference type="Rhea" id="RHEA:60229"/>
    </physiologicalReaction>
</comment>
<dbReference type="GO" id="GO:0071558">
    <property type="term" value="F:histone H3K27me2/H3K27me3 demethylase activity"/>
    <property type="evidence" value="ECO:0007669"/>
    <property type="project" value="UniProtKB-ARBA"/>
</dbReference>
<dbReference type="FunFam" id="3.30.160.60:FF:000747">
    <property type="entry name" value="Probable lysine-specific demethylase ELF6"/>
    <property type="match status" value="1"/>
</dbReference>
<evidence type="ECO:0000313" key="22">
    <source>
        <dbReference type="Proteomes" id="UP000594638"/>
    </source>
</evidence>
<keyword evidence="8" id="KW-0560">Oxidoreductase</keyword>
<dbReference type="EMBL" id="CACTIH010009038">
    <property type="protein sequence ID" value="CAA3020421.1"/>
    <property type="molecule type" value="Genomic_DNA"/>
</dbReference>
<evidence type="ECO:0000256" key="3">
    <source>
        <dbReference type="ARBA" id="ARBA00022737"/>
    </source>
</evidence>
<feature type="domain" description="C2H2-type" evidence="18">
    <location>
        <begin position="1388"/>
        <end position="1414"/>
    </location>
</feature>
<dbReference type="GO" id="GO:0000785">
    <property type="term" value="C:chromatin"/>
    <property type="evidence" value="ECO:0007669"/>
    <property type="project" value="TreeGrafter"/>
</dbReference>
<proteinExistence type="inferred from homology"/>
<keyword evidence="5" id="KW-0862">Zinc</keyword>
<evidence type="ECO:0000256" key="5">
    <source>
        <dbReference type="ARBA" id="ARBA00022833"/>
    </source>
</evidence>
<dbReference type="Gene3D" id="2.60.120.650">
    <property type="entry name" value="Cupin"/>
    <property type="match status" value="1"/>
</dbReference>
<keyword evidence="4 15" id="KW-0863">Zinc-finger</keyword>
<feature type="domain" description="JmjN" evidence="19">
    <location>
        <begin position="16"/>
        <end position="57"/>
    </location>
</feature>
<feature type="compositionally biased region" description="Basic and acidic residues" evidence="16">
    <location>
        <begin position="242"/>
        <end position="252"/>
    </location>
</feature>
<evidence type="ECO:0000256" key="1">
    <source>
        <dbReference type="ARBA" id="ARBA00009711"/>
    </source>
</evidence>
<keyword evidence="3" id="KW-0677">Repeat</keyword>
<dbReference type="Pfam" id="PF02375">
    <property type="entry name" value="JmjN"/>
    <property type="match status" value="1"/>
</dbReference>
<dbReference type="InterPro" id="IPR003349">
    <property type="entry name" value="JmjN"/>
</dbReference>
<dbReference type="GO" id="GO:0009826">
    <property type="term" value="P:unidimensional cell growth"/>
    <property type="evidence" value="ECO:0007669"/>
    <property type="project" value="UniProtKB-ARBA"/>
</dbReference>
<feature type="transmembrane region" description="Helical" evidence="17">
    <location>
        <begin position="499"/>
        <end position="519"/>
    </location>
</feature>
<keyword evidence="9" id="KW-0408">Iron</keyword>
<evidence type="ECO:0000256" key="16">
    <source>
        <dbReference type="SAM" id="MobiDB-lite"/>
    </source>
</evidence>
<reference evidence="21 22" key="1">
    <citation type="submission" date="2019-12" db="EMBL/GenBank/DDBJ databases">
        <authorList>
            <person name="Alioto T."/>
            <person name="Alioto T."/>
            <person name="Gomez Garrido J."/>
        </authorList>
    </citation>
    <scope>NUCLEOTIDE SEQUENCE [LARGE SCALE GENOMIC DNA]</scope>
</reference>
<dbReference type="InterPro" id="IPR003347">
    <property type="entry name" value="JmjC_dom"/>
</dbReference>
<keyword evidence="22" id="KW-1185">Reference proteome</keyword>
<dbReference type="PROSITE" id="PS50157">
    <property type="entry name" value="ZINC_FINGER_C2H2_2"/>
    <property type="match status" value="3"/>
</dbReference>
<dbReference type="GO" id="GO:2000028">
    <property type="term" value="P:regulation of photoperiodism, flowering"/>
    <property type="evidence" value="ECO:0007669"/>
    <property type="project" value="UniProtKB-ARBA"/>
</dbReference>
<evidence type="ECO:0000256" key="11">
    <source>
        <dbReference type="ARBA" id="ARBA00023163"/>
    </source>
</evidence>
<evidence type="ECO:0000313" key="21">
    <source>
        <dbReference type="EMBL" id="CAA3020421.1"/>
    </source>
</evidence>
<evidence type="ECO:0000256" key="8">
    <source>
        <dbReference type="ARBA" id="ARBA00023002"/>
    </source>
</evidence>
<dbReference type="InterPro" id="IPR036236">
    <property type="entry name" value="Znf_C2H2_sf"/>
</dbReference>
<feature type="region of interest" description="Disordered" evidence="16">
    <location>
        <begin position="1264"/>
        <end position="1302"/>
    </location>
</feature>
<name>A0A8S0UUV9_OLEEU</name>
<keyword evidence="6" id="KW-0156">Chromatin regulator</keyword>
<dbReference type="SMART" id="SM00355">
    <property type="entry name" value="ZnF_C2H2"/>
    <property type="match status" value="4"/>
</dbReference>
<keyword evidence="10" id="KW-0805">Transcription regulation</keyword>
<feature type="region of interest" description="Disordered" evidence="16">
    <location>
        <begin position="1100"/>
        <end position="1127"/>
    </location>
</feature>
<dbReference type="GO" id="GO:0040029">
    <property type="term" value="P:epigenetic regulation of gene expression"/>
    <property type="evidence" value="ECO:0007669"/>
    <property type="project" value="UniProtKB-ARBA"/>
</dbReference>
<dbReference type="OrthoDB" id="9547406at2759"/>
<dbReference type="PROSITE" id="PS00028">
    <property type="entry name" value="ZINC_FINGER_C2H2_1"/>
    <property type="match status" value="3"/>
</dbReference>
<evidence type="ECO:0000259" key="18">
    <source>
        <dbReference type="PROSITE" id="PS50157"/>
    </source>
</evidence>
<keyword evidence="2" id="KW-0479">Metal-binding</keyword>
<dbReference type="GO" id="GO:0008270">
    <property type="term" value="F:zinc ion binding"/>
    <property type="evidence" value="ECO:0007669"/>
    <property type="project" value="UniProtKB-KW"/>
</dbReference>
<feature type="domain" description="JmjC" evidence="20">
    <location>
        <begin position="291"/>
        <end position="460"/>
    </location>
</feature>
<dbReference type="Gene3D" id="3.30.160.60">
    <property type="entry name" value="Classic Zinc Finger"/>
    <property type="match status" value="1"/>
</dbReference>
<dbReference type="SUPFAM" id="SSF51197">
    <property type="entry name" value="Clavaminate synthase-like"/>
    <property type="match status" value="1"/>
</dbReference>
<keyword evidence="17" id="KW-1133">Transmembrane helix</keyword>
<evidence type="ECO:0000256" key="6">
    <source>
        <dbReference type="ARBA" id="ARBA00022853"/>
    </source>
</evidence>